<keyword evidence="2" id="KW-0489">Methyltransferase</keyword>
<keyword evidence="3" id="KW-1185">Reference proteome</keyword>
<dbReference type="OrthoDB" id="4104638at2"/>
<name>A0A844B592_9BURK</name>
<evidence type="ECO:0000259" key="1">
    <source>
        <dbReference type="Pfam" id="PF05050"/>
    </source>
</evidence>
<dbReference type="InterPro" id="IPR053188">
    <property type="entry name" value="FkbM_Methyltransferase"/>
</dbReference>
<keyword evidence="2" id="KW-0808">Transferase</keyword>
<protein>
    <submittedName>
        <fullName evidence="2">FkbM family methyltransferase</fullName>
    </submittedName>
</protein>
<dbReference type="Proteomes" id="UP000487350">
    <property type="component" value="Unassembled WGS sequence"/>
</dbReference>
<dbReference type="PANTHER" id="PTHR36973:SF4">
    <property type="entry name" value="NODULATION PROTEIN"/>
    <property type="match status" value="1"/>
</dbReference>
<dbReference type="EMBL" id="WJBU01000005">
    <property type="protein sequence ID" value="MRD46829.1"/>
    <property type="molecule type" value="Genomic_DNA"/>
</dbReference>
<dbReference type="Pfam" id="PF05050">
    <property type="entry name" value="Methyltransf_21"/>
    <property type="match status" value="1"/>
</dbReference>
<evidence type="ECO:0000313" key="2">
    <source>
        <dbReference type="EMBL" id="MRD46829.1"/>
    </source>
</evidence>
<comment type="caution">
    <text evidence="2">The sequence shown here is derived from an EMBL/GenBank/DDBJ whole genome shotgun (WGS) entry which is preliminary data.</text>
</comment>
<feature type="domain" description="Methyltransferase FkbM" evidence="1">
    <location>
        <begin position="49"/>
        <end position="218"/>
    </location>
</feature>
<dbReference type="Gene3D" id="3.40.50.150">
    <property type="entry name" value="Vaccinia Virus protein VP39"/>
    <property type="match status" value="1"/>
</dbReference>
<accession>A0A844B592</accession>
<dbReference type="InterPro" id="IPR029063">
    <property type="entry name" value="SAM-dependent_MTases_sf"/>
</dbReference>
<dbReference type="GO" id="GO:0008171">
    <property type="term" value="F:O-methyltransferase activity"/>
    <property type="evidence" value="ECO:0007669"/>
    <property type="project" value="TreeGrafter"/>
</dbReference>
<evidence type="ECO:0000313" key="3">
    <source>
        <dbReference type="Proteomes" id="UP000487350"/>
    </source>
</evidence>
<dbReference type="InterPro" id="IPR006342">
    <property type="entry name" value="FkbM_mtfrase"/>
</dbReference>
<proteinExistence type="predicted"/>
<dbReference type="SUPFAM" id="SSF53335">
    <property type="entry name" value="S-adenosyl-L-methionine-dependent methyltransferases"/>
    <property type="match status" value="1"/>
</dbReference>
<dbReference type="GO" id="GO:0032259">
    <property type="term" value="P:methylation"/>
    <property type="evidence" value="ECO:0007669"/>
    <property type="project" value="UniProtKB-KW"/>
</dbReference>
<dbReference type="NCBIfam" id="TIGR01444">
    <property type="entry name" value="fkbM_fam"/>
    <property type="match status" value="1"/>
</dbReference>
<organism evidence="2 3">
    <name type="scientific">Caenimonas koreensis DSM 17982</name>
    <dbReference type="NCBI Taxonomy" id="1121255"/>
    <lineage>
        <taxon>Bacteria</taxon>
        <taxon>Pseudomonadati</taxon>
        <taxon>Pseudomonadota</taxon>
        <taxon>Betaproteobacteria</taxon>
        <taxon>Burkholderiales</taxon>
        <taxon>Comamonadaceae</taxon>
        <taxon>Caenimonas</taxon>
    </lineage>
</organism>
<sequence length="260" mass="29118">MIGLIKRLVPDAIKRQLKATLGVQPTRLHPEWEVLAPIGPVLAPHVILDIGAHHGWFFHCWQDWCPQAQVHAFEPFPASFEICKGLYGQDPRVHLNQMGVGDAAGELELNAFADSPVSNSFLATDTKAWDGLKYHTGAASRVTVPVTTVDDYVAQKGLGRIHLAKVDVQGFELHVMRGAQKSLAQIDHIFVEAGIERLYEGAPIFTEIFEFLAARGFHLMTMRAWHRGNRVLVETDMLFRRNDLAPPVDESVIKTMEQLR</sequence>
<dbReference type="RefSeq" id="WP_153584165.1">
    <property type="nucleotide sequence ID" value="NZ_WJBU01000005.1"/>
</dbReference>
<dbReference type="AlphaFoldDB" id="A0A844B592"/>
<reference evidence="2 3" key="1">
    <citation type="submission" date="2019-11" db="EMBL/GenBank/DDBJ databases">
        <title>Caenimonas koreensis gen. nov., sp. nov., isolated from activated sludge.</title>
        <authorList>
            <person name="Seung H.R."/>
        </authorList>
    </citation>
    <scope>NUCLEOTIDE SEQUENCE [LARGE SCALE GENOMIC DNA]</scope>
    <source>
        <strain evidence="2 3">EMB320</strain>
    </source>
</reference>
<dbReference type="PANTHER" id="PTHR36973">
    <property type="entry name" value="SLL1456 PROTEIN-RELATED"/>
    <property type="match status" value="1"/>
</dbReference>
<gene>
    <name evidence="2" type="ORF">GHT07_06050</name>
</gene>